<proteinExistence type="predicted"/>
<organism evidence="2 3">
    <name type="scientific">Neoaquamicrobium sediminum</name>
    <dbReference type="NCBI Taxonomy" id="1849104"/>
    <lineage>
        <taxon>Bacteria</taxon>
        <taxon>Pseudomonadati</taxon>
        <taxon>Pseudomonadota</taxon>
        <taxon>Alphaproteobacteria</taxon>
        <taxon>Hyphomicrobiales</taxon>
        <taxon>Phyllobacteriaceae</taxon>
        <taxon>Neoaquamicrobium</taxon>
    </lineage>
</organism>
<feature type="region of interest" description="Disordered" evidence="1">
    <location>
        <begin position="1"/>
        <end position="71"/>
    </location>
</feature>
<dbReference type="RefSeq" id="WP_368804999.1">
    <property type="nucleotide sequence ID" value="NZ_JAZHFV010000011.1"/>
</dbReference>
<feature type="compositionally biased region" description="Basic and acidic residues" evidence="1">
    <location>
        <begin position="8"/>
        <end position="26"/>
    </location>
</feature>
<accession>A0ABV3X024</accession>
<reference evidence="2 3" key="1">
    <citation type="submission" date="2024-01" db="EMBL/GenBank/DDBJ databases">
        <title>New evidence supports the origin of RcGTA from prophage.</title>
        <authorList>
            <person name="Xu Y."/>
            <person name="Liu B."/>
            <person name="Chen F."/>
        </authorList>
    </citation>
    <scope>NUCLEOTIDE SEQUENCE [LARGE SCALE GENOMIC DNA]</scope>
    <source>
        <strain evidence="2 3">CBW1107-2</strain>
    </source>
</reference>
<evidence type="ECO:0000313" key="2">
    <source>
        <dbReference type="EMBL" id="MEX4010287.1"/>
    </source>
</evidence>
<sequence>MTAKQTANRRETGKRIAKPVRSDDPSHAFSQEAAENRKPAGHFGLSEPVDQTQAQTHKSEGVDPSRKTTRR</sequence>
<comment type="caution">
    <text evidence="2">The sequence shown here is derived from an EMBL/GenBank/DDBJ whole genome shotgun (WGS) entry which is preliminary data.</text>
</comment>
<keyword evidence="3" id="KW-1185">Reference proteome</keyword>
<protein>
    <submittedName>
        <fullName evidence="2">Uncharacterized protein</fullName>
    </submittedName>
</protein>
<dbReference type="Proteomes" id="UP001559025">
    <property type="component" value="Unassembled WGS sequence"/>
</dbReference>
<feature type="compositionally biased region" description="Basic and acidic residues" evidence="1">
    <location>
        <begin position="57"/>
        <end position="71"/>
    </location>
</feature>
<gene>
    <name evidence="2" type="ORF">V1479_23490</name>
</gene>
<evidence type="ECO:0000313" key="3">
    <source>
        <dbReference type="Proteomes" id="UP001559025"/>
    </source>
</evidence>
<name>A0ABV3X024_9HYPH</name>
<evidence type="ECO:0000256" key="1">
    <source>
        <dbReference type="SAM" id="MobiDB-lite"/>
    </source>
</evidence>
<dbReference type="EMBL" id="JAZHFV010000011">
    <property type="protein sequence ID" value="MEX4010287.1"/>
    <property type="molecule type" value="Genomic_DNA"/>
</dbReference>